<evidence type="ECO:0000256" key="1">
    <source>
        <dbReference type="SAM" id="MobiDB-lite"/>
    </source>
</evidence>
<feature type="region of interest" description="Disordered" evidence="1">
    <location>
        <begin position="1"/>
        <end position="42"/>
    </location>
</feature>
<name>A0A1M2VQF4_TRAPU</name>
<protein>
    <submittedName>
        <fullName evidence="2">Uncharacterized protein</fullName>
    </submittedName>
</protein>
<reference evidence="2 3" key="1">
    <citation type="submission" date="2016-10" db="EMBL/GenBank/DDBJ databases">
        <title>Genome sequence of the basidiomycete white-rot fungus Trametes pubescens.</title>
        <authorList>
            <person name="Makela M.R."/>
            <person name="Granchi Z."/>
            <person name="Peng M."/>
            <person name="De Vries R.P."/>
            <person name="Grigoriev I."/>
            <person name="Riley R."/>
            <person name="Hilden K."/>
        </authorList>
    </citation>
    <scope>NUCLEOTIDE SEQUENCE [LARGE SCALE GENOMIC DNA]</scope>
    <source>
        <strain evidence="2 3">FBCC735</strain>
    </source>
</reference>
<gene>
    <name evidence="2" type="ORF">TRAPUB_13695</name>
</gene>
<feature type="compositionally biased region" description="Basic and acidic residues" evidence="1">
    <location>
        <begin position="121"/>
        <end position="145"/>
    </location>
</feature>
<keyword evidence="3" id="KW-1185">Reference proteome</keyword>
<dbReference type="Proteomes" id="UP000184267">
    <property type="component" value="Unassembled WGS sequence"/>
</dbReference>
<feature type="region of interest" description="Disordered" evidence="1">
    <location>
        <begin position="121"/>
        <end position="152"/>
    </location>
</feature>
<dbReference type="AlphaFoldDB" id="A0A1M2VQF4"/>
<evidence type="ECO:0000313" key="2">
    <source>
        <dbReference type="EMBL" id="OJT09825.1"/>
    </source>
</evidence>
<feature type="compositionally biased region" description="Gly residues" evidence="1">
    <location>
        <begin position="18"/>
        <end position="33"/>
    </location>
</feature>
<proteinExistence type="predicted"/>
<dbReference type="EMBL" id="MNAD01000876">
    <property type="protein sequence ID" value="OJT09825.1"/>
    <property type="molecule type" value="Genomic_DNA"/>
</dbReference>
<accession>A0A1M2VQF4</accession>
<evidence type="ECO:0000313" key="3">
    <source>
        <dbReference type="Proteomes" id="UP000184267"/>
    </source>
</evidence>
<organism evidence="2 3">
    <name type="scientific">Trametes pubescens</name>
    <name type="common">White-rot fungus</name>
    <dbReference type="NCBI Taxonomy" id="154538"/>
    <lineage>
        <taxon>Eukaryota</taxon>
        <taxon>Fungi</taxon>
        <taxon>Dikarya</taxon>
        <taxon>Basidiomycota</taxon>
        <taxon>Agaricomycotina</taxon>
        <taxon>Agaricomycetes</taxon>
        <taxon>Polyporales</taxon>
        <taxon>Polyporaceae</taxon>
        <taxon>Trametes</taxon>
    </lineage>
</organism>
<comment type="caution">
    <text evidence="2">The sequence shown here is derived from an EMBL/GenBank/DDBJ whole genome shotgun (WGS) entry which is preliminary data.</text>
</comment>
<sequence length="152" mass="16303">MLEYESSGDASDADRACGDGGGGGVRIGGGGDMAKGSRSVPSARGVMVVEDDIADSESADRVASTEALLPAVRFEKGRMEERDGGPSRPSRFLKSLENMFLMFPEAAGNRGFSGLPSKVIDWRGEERGEEPVVKDERGRAEKREDTELDEEC</sequence>